<evidence type="ECO:0000256" key="1">
    <source>
        <dbReference type="SAM" id="MobiDB-lite"/>
    </source>
</evidence>
<comment type="caution">
    <text evidence="2">The sequence shown here is derived from an EMBL/GenBank/DDBJ whole genome shotgun (WGS) entry which is preliminary data.</text>
</comment>
<evidence type="ECO:0000313" key="2">
    <source>
        <dbReference type="EMBL" id="PWV72222.1"/>
    </source>
</evidence>
<protein>
    <submittedName>
        <fullName evidence="2">Uncharacterized protein DUF3558</fullName>
    </submittedName>
</protein>
<dbReference type="Pfam" id="PF12079">
    <property type="entry name" value="DUF3558"/>
    <property type="match status" value="1"/>
</dbReference>
<dbReference type="InterPro" id="IPR024520">
    <property type="entry name" value="DUF3558"/>
</dbReference>
<accession>A0A317NB34</accession>
<evidence type="ECO:0000313" key="3">
    <source>
        <dbReference type="Proteomes" id="UP000246410"/>
    </source>
</evidence>
<dbReference type="Proteomes" id="UP000246410">
    <property type="component" value="Unassembled WGS sequence"/>
</dbReference>
<feature type="compositionally biased region" description="Low complexity" evidence="1">
    <location>
        <begin position="29"/>
        <end position="41"/>
    </location>
</feature>
<dbReference type="EMBL" id="QGTL01000009">
    <property type="protein sequence ID" value="PWV72222.1"/>
    <property type="molecule type" value="Genomic_DNA"/>
</dbReference>
<name>A0A317NB34_9NOCA</name>
<dbReference type="AlphaFoldDB" id="A0A317NB34"/>
<proteinExistence type="predicted"/>
<feature type="region of interest" description="Disordered" evidence="1">
    <location>
        <begin position="23"/>
        <end position="45"/>
    </location>
</feature>
<keyword evidence="3" id="KW-1185">Reference proteome</keyword>
<organism evidence="2 3">
    <name type="scientific">Nocardia neocaledoniensis</name>
    <dbReference type="NCBI Taxonomy" id="236511"/>
    <lineage>
        <taxon>Bacteria</taxon>
        <taxon>Bacillati</taxon>
        <taxon>Actinomycetota</taxon>
        <taxon>Actinomycetes</taxon>
        <taxon>Mycobacteriales</taxon>
        <taxon>Nocardiaceae</taxon>
        <taxon>Nocardia</taxon>
    </lineage>
</organism>
<sequence length="189" mass="19426">MRCSLVVSSAIGVLILATGCGTTDGEGSTGTSTASGQATASEVPAGFDPCKDIPKSVLDSEGLHAGSSNNNADYDGAGGIKWRGCSWVVSDGYGVGITTTNLTVDKVRANTKLTVREDYSVNGRAALATSRADEKNPRSVCTLNVDMQGGSIEFSLDNPDSRRKTGHMDTCALARGLAEKIVPLIPAGA</sequence>
<reference evidence="2 3" key="1">
    <citation type="submission" date="2018-05" db="EMBL/GenBank/DDBJ databases">
        <title>Genomic Encyclopedia of Type Strains, Phase IV (KMG-IV): sequencing the most valuable type-strain genomes for metagenomic binning, comparative biology and taxonomic classification.</title>
        <authorList>
            <person name="Goeker M."/>
        </authorList>
    </citation>
    <scope>NUCLEOTIDE SEQUENCE [LARGE SCALE GENOMIC DNA]</scope>
    <source>
        <strain evidence="2 3">DSM 44717</strain>
    </source>
</reference>
<gene>
    <name evidence="2" type="ORF">DFR69_109138</name>
</gene>
<dbReference type="PROSITE" id="PS51257">
    <property type="entry name" value="PROKAR_LIPOPROTEIN"/>
    <property type="match status" value="1"/>
</dbReference>